<name>A0A9X6NIJ8_HYPEX</name>
<keyword evidence="3 4" id="KW-1015">Disulfide bond</keyword>
<feature type="disulfide bond" evidence="4">
    <location>
        <begin position="140"/>
        <end position="155"/>
    </location>
</feature>
<evidence type="ECO:0000256" key="3">
    <source>
        <dbReference type="ARBA" id="ARBA00023157"/>
    </source>
</evidence>
<accession>A0A9X6NIJ8</accession>
<dbReference type="InterPro" id="IPR036055">
    <property type="entry name" value="LDL_receptor-like_sf"/>
</dbReference>
<dbReference type="CDD" id="cd00112">
    <property type="entry name" value="LDLa"/>
    <property type="match status" value="2"/>
</dbReference>
<proteinExistence type="predicted"/>
<dbReference type="InterPro" id="IPR036779">
    <property type="entry name" value="LysM_dom_sf"/>
</dbReference>
<keyword evidence="5" id="KW-0732">Signal</keyword>
<dbReference type="SMART" id="SM00257">
    <property type="entry name" value="LysM"/>
    <property type="match status" value="2"/>
</dbReference>
<evidence type="ECO:0000256" key="2">
    <source>
        <dbReference type="ARBA" id="ARBA00023026"/>
    </source>
</evidence>
<evidence type="ECO:0000256" key="4">
    <source>
        <dbReference type="PROSITE-ProRule" id="PRU00124"/>
    </source>
</evidence>
<dbReference type="InterPro" id="IPR018392">
    <property type="entry name" value="LysM"/>
</dbReference>
<gene>
    <name evidence="7" type="ORF">BV898_18884</name>
</gene>
<dbReference type="PROSITE" id="PS50068">
    <property type="entry name" value="LDLRA_2"/>
    <property type="match status" value="2"/>
</dbReference>
<dbReference type="GO" id="GO:0008061">
    <property type="term" value="F:chitin binding"/>
    <property type="evidence" value="ECO:0007669"/>
    <property type="project" value="UniProtKB-KW"/>
</dbReference>
<comment type="caution">
    <text evidence="7">The sequence shown here is derived from an EMBL/GenBank/DDBJ whole genome shotgun (WGS) entry which is preliminary data.</text>
</comment>
<reference evidence="8" key="1">
    <citation type="submission" date="2017-01" db="EMBL/GenBank/DDBJ databases">
        <title>Comparative genomics of anhydrobiosis in the tardigrade Hypsibius dujardini.</title>
        <authorList>
            <person name="Yoshida Y."/>
            <person name="Koutsovoulos G."/>
            <person name="Laetsch D."/>
            <person name="Stevens L."/>
            <person name="Kumar S."/>
            <person name="Horikawa D."/>
            <person name="Ishino K."/>
            <person name="Komine S."/>
            <person name="Tomita M."/>
            <person name="Blaxter M."/>
            <person name="Arakawa K."/>
        </authorList>
    </citation>
    <scope>NUCLEOTIDE SEQUENCE [LARGE SCALE GENOMIC DNA]</scope>
    <source>
        <strain evidence="8">Z151</strain>
    </source>
</reference>
<dbReference type="Gene3D" id="3.10.350.10">
    <property type="entry name" value="LysM domain"/>
    <property type="match status" value="2"/>
</dbReference>
<dbReference type="SUPFAM" id="SSF57424">
    <property type="entry name" value="LDL receptor-like module"/>
    <property type="match status" value="2"/>
</dbReference>
<dbReference type="EMBL" id="MTYJ01000411">
    <property type="protein sequence ID" value="OWA54482.1"/>
    <property type="molecule type" value="Genomic_DNA"/>
</dbReference>
<dbReference type="Gene3D" id="4.10.400.10">
    <property type="entry name" value="Low-density Lipoprotein Receptor"/>
    <property type="match status" value="2"/>
</dbReference>
<feature type="signal peptide" evidence="5">
    <location>
        <begin position="1"/>
        <end position="16"/>
    </location>
</feature>
<dbReference type="SMART" id="SM00192">
    <property type="entry name" value="LDLa"/>
    <property type="match status" value="2"/>
</dbReference>
<dbReference type="InterPro" id="IPR052210">
    <property type="entry name" value="LysM1-like"/>
</dbReference>
<dbReference type="PANTHER" id="PTHR34997">
    <property type="entry name" value="AM15"/>
    <property type="match status" value="1"/>
</dbReference>
<dbReference type="CDD" id="cd00118">
    <property type="entry name" value="LysM"/>
    <property type="match status" value="2"/>
</dbReference>
<dbReference type="InterPro" id="IPR023415">
    <property type="entry name" value="LDLR_class-A_CS"/>
</dbReference>
<dbReference type="PROSITE" id="PS51782">
    <property type="entry name" value="LYSM"/>
    <property type="match status" value="2"/>
</dbReference>
<evidence type="ECO:0000313" key="7">
    <source>
        <dbReference type="EMBL" id="OWA54482.1"/>
    </source>
</evidence>
<dbReference type="OrthoDB" id="19606at2759"/>
<evidence type="ECO:0000256" key="5">
    <source>
        <dbReference type="SAM" id="SignalP"/>
    </source>
</evidence>
<feature type="domain" description="LysM" evidence="6">
    <location>
        <begin position="322"/>
        <end position="370"/>
    </location>
</feature>
<feature type="domain" description="LysM" evidence="6">
    <location>
        <begin position="238"/>
        <end position="286"/>
    </location>
</feature>
<evidence type="ECO:0000256" key="1">
    <source>
        <dbReference type="ARBA" id="ARBA00022669"/>
    </source>
</evidence>
<dbReference type="AlphaFoldDB" id="A0A9X6NIJ8"/>
<keyword evidence="1" id="KW-0147">Chitin-binding</keyword>
<dbReference type="PANTHER" id="PTHR34997:SF1">
    <property type="entry name" value="PEPTIDOGLYCAN-BINDING LYSIN DOMAIN"/>
    <property type="match status" value="1"/>
</dbReference>
<sequence length="376" mass="40868">MLRILRFASVWVSVCGGVCFTKFYDPPSCEGTEANTQCHNACLTEDKGEGKCGPLGKFTVCKCDDCSRQGLTPTATTAFPASELTTTFTSTTVSLAATPTPLERHVESSIQLPCRNATDFWCLKPYSRDVGRCVPSSYLCDGGDDCFGGRDERSCFTITLPDSLPPFVESNVQVPCRDAETFWCQNRTSTSKGRCVPNTYRCDDEVDCFGGTDESNCFQPTTATPTDDEDEGLPGCPLWHKIVRGDTCSSIAGGCEATLAKLYTANGVLNNGASCGRLTVGDYLCCESWKPLDPSTVTMRPARRTTHMSVRHGTHGLPGCPLWRKVERSDTCWSIAGMCQVTLADLYHYNGVLNNGASCDRLTVGDYLCCKSWTAS</sequence>
<dbReference type="SUPFAM" id="SSF54106">
    <property type="entry name" value="LysM domain"/>
    <property type="match status" value="2"/>
</dbReference>
<keyword evidence="2" id="KW-0843">Virulence</keyword>
<feature type="chain" id="PRO_5040940946" description="LysM domain-containing protein" evidence="5">
    <location>
        <begin position="17"/>
        <end position="376"/>
    </location>
</feature>
<evidence type="ECO:0000259" key="6">
    <source>
        <dbReference type="PROSITE" id="PS51782"/>
    </source>
</evidence>
<organism evidence="7 8">
    <name type="scientific">Hypsibius exemplaris</name>
    <name type="common">Freshwater tardigrade</name>
    <dbReference type="NCBI Taxonomy" id="2072580"/>
    <lineage>
        <taxon>Eukaryota</taxon>
        <taxon>Metazoa</taxon>
        <taxon>Ecdysozoa</taxon>
        <taxon>Tardigrada</taxon>
        <taxon>Eutardigrada</taxon>
        <taxon>Parachela</taxon>
        <taxon>Hypsibioidea</taxon>
        <taxon>Hypsibiidae</taxon>
        <taxon>Hypsibius</taxon>
    </lineage>
</organism>
<keyword evidence="8" id="KW-1185">Reference proteome</keyword>
<dbReference type="Proteomes" id="UP000192578">
    <property type="component" value="Unassembled WGS sequence"/>
</dbReference>
<protein>
    <recommendedName>
        <fullName evidence="6">LysM domain-containing protein</fullName>
    </recommendedName>
</protein>
<dbReference type="PRINTS" id="PR00261">
    <property type="entry name" value="LDLRECEPTOR"/>
</dbReference>
<dbReference type="PROSITE" id="PS01209">
    <property type="entry name" value="LDLRA_1"/>
    <property type="match status" value="1"/>
</dbReference>
<dbReference type="Pfam" id="PF01476">
    <property type="entry name" value="LysM"/>
    <property type="match status" value="2"/>
</dbReference>
<dbReference type="InterPro" id="IPR002172">
    <property type="entry name" value="LDrepeatLR_classA_rpt"/>
</dbReference>
<dbReference type="Pfam" id="PF00057">
    <property type="entry name" value="Ldl_recept_a"/>
    <property type="match status" value="1"/>
</dbReference>
<comment type="caution">
    <text evidence="4">Lacks conserved residue(s) required for the propagation of feature annotation.</text>
</comment>
<feature type="disulfide bond" evidence="4">
    <location>
        <begin position="202"/>
        <end position="217"/>
    </location>
</feature>
<evidence type="ECO:0000313" key="8">
    <source>
        <dbReference type="Proteomes" id="UP000192578"/>
    </source>
</evidence>